<dbReference type="GO" id="GO:0051287">
    <property type="term" value="F:NAD binding"/>
    <property type="evidence" value="ECO:0007669"/>
    <property type="project" value="InterPro"/>
</dbReference>
<dbReference type="GO" id="GO:0046872">
    <property type="term" value="F:metal ion binding"/>
    <property type="evidence" value="ECO:0007669"/>
    <property type="project" value="UniProtKB-KW"/>
</dbReference>
<accession>A0A0P9ETF1</accession>
<reference evidence="4 5" key="1">
    <citation type="submission" date="2015-09" db="EMBL/GenBank/DDBJ databases">
        <title>Draft genome sequence of Acidiplasma aeolicum DSM 18409.</title>
        <authorList>
            <person name="Hemp J."/>
        </authorList>
    </citation>
    <scope>NUCLEOTIDE SEQUENCE [LARGE SCALE GENOMIC DNA]</scope>
    <source>
        <strain evidence="4 5">V</strain>
    </source>
</reference>
<protein>
    <submittedName>
        <fullName evidence="4">4-hydroxythreonine-4-phosphate dehydrogenase</fullName>
    </submittedName>
</protein>
<dbReference type="Pfam" id="PF04166">
    <property type="entry name" value="PdxA"/>
    <property type="match status" value="1"/>
</dbReference>
<dbReference type="PATRIC" id="fig|507754.4.peg.158"/>
<evidence type="ECO:0000256" key="2">
    <source>
        <dbReference type="ARBA" id="ARBA00023002"/>
    </source>
</evidence>
<dbReference type="AlphaFoldDB" id="A0A0P9ETF1"/>
<sequence length="328" mass="36251">MVNIGITLGDPSGIGPEIVAKSLASMNDDKNHFILFGDRDNFEDILKICGINSKIKSDFEFVNVGNGQRIETGKVNAYSGEIAVKSIEEAVKYALKNKVDAIATAPINKEAIKLAGSKYIDHTSMLMDLTRSNFVSTLFEVKNLRITFLSKHMSLMEAVKYVKKDNVKRAIIETYYSMRLLGFNNPKIAVAALNPHAGESGMFGSEEINEIRPAIEEFMGKINVYGPVPADSVFHYASLGNYDAVLSLYHDQGHIAAKTYDFDHTVSMNPGLPFLRTSVDHGTAFDIAGKNMASHISMMEAIIKAEKYGILYKGNYMSLKQEISEVIK</sequence>
<evidence type="ECO:0000313" key="5">
    <source>
        <dbReference type="Proteomes" id="UP000050515"/>
    </source>
</evidence>
<dbReference type="PANTHER" id="PTHR30004:SF6">
    <property type="entry name" value="D-THREONATE 4-PHOSPHATE DEHYDROGENASE"/>
    <property type="match status" value="1"/>
</dbReference>
<dbReference type="GO" id="GO:0016491">
    <property type="term" value="F:oxidoreductase activity"/>
    <property type="evidence" value="ECO:0007669"/>
    <property type="project" value="UniProtKB-KW"/>
</dbReference>
<evidence type="ECO:0000313" key="4">
    <source>
        <dbReference type="EMBL" id="KPV47337.1"/>
    </source>
</evidence>
<gene>
    <name evidence="4" type="ORF">SE19_01515</name>
</gene>
<comment type="caution">
    <text evidence="4">The sequence shown here is derived from an EMBL/GenBank/DDBJ whole genome shotgun (WGS) entry which is preliminary data.</text>
</comment>
<organism evidence="4 5">
    <name type="scientific">Acidiplasma aeolicum</name>
    <dbReference type="NCBI Taxonomy" id="507754"/>
    <lineage>
        <taxon>Archaea</taxon>
        <taxon>Methanobacteriati</taxon>
        <taxon>Thermoplasmatota</taxon>
        <taxon>Thermoplasmata</taxon>
        <taxon>Thermoplasmatales</taxon>
        <taxon>Ferroplasmaceae</taxon>
        <taxon>Acidiplasma</taxon>
    </lineage>
</organism>
<dbReference type="EMBL" id="LJCQ01000091">
    <property type="protein sequence ID" value="KPV47337.1"/>
    <property type="molecule type" value="Genomic_DNA"/>
</dbReference>
<proteinExistence type="predicted"/>
<evidence type="ECO:0000256" key="1">
    <source>
        <dbReference type="ARBA" id="ARBA00022723"/>
    </source>
</evidence>
<dbReference type="Proteomes" id="UP000050515">
    <property type="component" value="Unassembled WGS sequence"/>
</dbReference>
<keyword evidence="2" id="KW-0560">Oxidoreductase</keyword>
<keyword evidence="3" id="KW-0520">NAD</keyword>
<dbReference type="Gene3D" id="3.40.718.10">
    <property type="entry name" value="Isopropylmalate Dehydrogenase"/>
    <property type="match status" value="1"/>
</dbReference>
<dbReference type="SUPFAM" id="SSF53659">
    <property type="entry name" value="Isocitrate/Isopropylmalate dehydrogenase-like"/>
    <property type="match status" value="1"/>
</dbReference>
<keyword evidence="1" id="KW-0479">Metal-binding</keyword>
<dbReference type="RefSeq" id="WP_054963899.1">
    <property type="nucleotide sequence ID" value="NZ_LJCQ01000091.1"/>
</dbReference>
<evidence type="ECO:0000256" key="3">
    <source>
        <dbReference type="ARBA" id="ARBA00023027"/>
    </source>
</evidence>
<dbReference type="InterPro" id="IPR005255">
    <property type="entry name" value="PdxA_fam"/>
</dbReference>
<dbReference type="NCBIfam" id="TIGR00557">
    <property type="entry name" value="pdxA"/>
    <property type="match status" value="1"/>
</dbReference>
<dbReference type="PANTHER" id="PTHR30004">
    <property type="entry name" value="4-HYDROXYTHREONINE-4-PHOSPHATE DEHYDROGENASE"/>
    <property type="match status" value="1"/>
</dbReference>
<name>A0A0P9ETF1_9ARCH</name>